<keyword evidence="3" id="KW-0067">ATP-binding</keyword>
<dbReference type="PANTHER" id="PTHR42734">
    <property type="entry name" value="METAL TRANSPORT SYSTEM ATP-BINDING PROTEIN TM_0124-RELATED"/>
    <property type="match status" value="1"/>
</dbReference>
<feature type="domain" description="ABC transporter" evidence="4">
    <location>
        <begin position="1"/>
        <end position="242"/>
    </location>
</feature>
<evidence type="ECO:0000256" key="2">
    <source>
        <dbReference type="ARBA" id="ARBA00022741"/>
    </source>
</evidence>
<dbReference type="InterPro" id="IPR050153">
    <property type="entry name" value="Metal_Ion_Import_ABC"/>
</dbReference>
<evidence type="ECO:0000313" key="5">
    <source>
        <dbReference type="EMBL" id="OOH96291.1"/>
    </source>
</evidence>
<protein>
    <submittedName>
        <fullName evidence="5">ABC transporter</fullName>
    </submittedName>
</protein>
<evidence type="ECO:0000313" key="6">
    <source>
        <dbReference type="Proteomes" id="UP000188947"/>
    </source>
</evidence>
<dbReference type="InterPro" id="IPR027417">
    <property type="entry name" value="P-loop_NTPase"/>
</dbReference>
<dbReference type="Pfam" id="PF00005">
    <property type="entry name" value="ABC_tran"/>
    <property type="match status" value="1"/>
</dbReference>
<comment type="caution">
    <text evidence="5">The sequence shown here is derived from an EMBL/GenBank/DDBJ whole genome shotgun (WGS) entry which is preliminary data.</text>
</comment>
<dbReference type="SMART" id="SM00382">
    <property type="entry name" value="AAA"/>
    <property type="match status" value="1"/>
</dbReference>
<keyword evidence="6" id="KW-1185">Reference proteome</keyword>
<evidence type="ECO:0000256" key="3">
    <source>
        <dbReference type="ARBA" id="ARBA00022840"/>
    </source>
</evidence>
<organism evidence="5 6">
    <name type="scientific">Elizabethkingia meningoseptica</name>
    <name type="common">Chryseobacterium meningosepticum</name>
    <dbReference type="NCBI Taxonomy" id="238"/>
    <lineage>
        <taxon>Bacteria</taxon>
        <taxon>Pseudomonadati</taxon>
        <taxon>Bacteroidota</taxon>
        <taxon>Flavobacteriia</taxon>
        <taxon>Flavobacteriales</taxon>
        <taxon>Weeksellaceae</taxon>
        <taxon>Elizabethkingia</taxon>
    </lineage>
</organism>
<dbReference type="GO" id="GO:0016887">
    <property type="term" value="F:ATP hydrolysis activity"/>
    <property type="evidence" value="ECO:0007669"/>
    <property type="project" value="InterPro"/>
</dbReference>
<dbReference type="InterPro" id="IPR003593">
    <property type="entry name" value="AAA+_ATPase"/>
</dbReference>
<dbReference type="PROSITE" id="PS50893">
    <property type="entry name" value="ABC_TRANSPORTER_2"/>
    <property type="match status" value="1"/>
</dbReference>
<name>A0A1V3U1A9_ELIME</name>
<dbReference type="Gene3D" id="3.40.50.300">
    <property type="entry name" value="P-loop containing nucleotide triphosphate hydrolases"/>
    <property type="match status" value="1"/>
</dbReference>
<keyword evidence="2" id="KW-0547">Nucleotide-binding</keyword>
<dbReference type="InterPro" id="IPR003439">
    <property type="entry name" value="ABC_transporter-like_ATP-bd"/>
</dbReference>
<dbReference type="EMBL" id="MPOG01000008">
    <property type="protein sequence ID" value="OOH96291.1"/>
    <property type="molecule type" value="Genomic_DNA"/>
</dbReference>
<proteinExistence type="predicted"/>
<evidence type="ECO:0000256" key="1">
    <source>
        <dbReference type="ARBA" id="ARBA00022448"/>
    </source>
</evidence>
<dbReference type="AlphaFoldDB" id="A0A1V3U1A9"/>
<dbReference type="Proteomes" id="UP000188947">
    <property type="component" value="Unassembled WGS sequence"/>
</dbReference>
<gene>
    <name evidence="5" type="ORF">BMF97_08060</name>
</gene>
<accession>A0A1V3U1A9</accession>
<keyword evidence="1" id="KW-0813">Transport</keyword>
<dbReference type="RefSeq" id="WP_069214839.1">
    <property type="nucleotide sequence ID" value="NZ_CP016378.1"/>
</dbReference>
<sequence length="310" mass="35279">MQSNPIIQLQHIDIGYRNVLVKDIMAELYLGEVCLLMGNNGQGKTTLIKSILGENKLLKGNILLDGKNINTLSSLQIAGNISVVFSKANVPNSFTVKDLVSLGKYIHYPYYFSLRKKDEEEVISIIEKIGLLEFMNKPLRELSDGNLQKAFIGRALVQDTPVIILDEPTTHLDEKNKTIILTTLRMLAKEYQKTILFSSHDWRLAKEFSDKIWYIKDKSLFTGIAEDILSVHTELTVPALFSFSSDFIPPHIEAPQLQKELLFSVLQKNFKKDLSQLNFIFSDGIWVISSDKFQKNADNFEEIIRLIGKL</sequence>
<reference evidence="5 6" key="1">
    <citation type="submission" date="2016-11" db="EMBL/GenBank/DDBJ databases">
        <title>Genome sequence and comparative genomic analysis of clinical strain Elizabethkingia meningoseptica 61421 PRCM.</title>
        <authorList>
            <person name="Wang M."/>
            <person name="Hu S."/>
            <person name="Cao L."/>
            <person name="Jiang T."/>
            <person name="Zhou Y."/>
            <person name="Ming D."/>
        </authorList>
    </citation>
    <scope>NUCLEOTIDE SEQUENCE [LARGE SCALE GENOMIC DNA]</scope>
    <source>
        <strain evidence="5 6">61421 PRCM</strain>
    </source>
</reference>
<dbReference type="GO" id="GO:0005524">
    <property type="term" value="F:ATP binding"/>
    <property type="evidence" value="ECO:0007669"/>
    <property type="project" value="UniProtKB-KW"/>
</dbReference>
<dbReference type="OrthoDB" id="9787851at2"/>
<dbReference type="eggNOG" id="COG1120">
    <property type="taxonomic scope" value="Bacteria"/>
</dbReference>
<evidence type="ECO:0000259" key="4">
    <source>
        <dbReference type="PROSITE" id="PS50893"/>
    </source>
</evidence>
<dbReference type="STRING" id="238.BBD35_14050"/>
<dbReference type="SUPFAM" id="SSF52540">
    <property type="entry name" value="P-loop containing nucleoside triphosphate hydrolases"/>
    <property type="match status" value="1"/>
</dbReference>